<feature type="transmembrane region" description="Helical" evidence="2">
    <location>
        <begin position="249"/>
        <end position="266"/>
    </location>
</feature>
<evidence type="ECO:0000259" key="3">
    <source>
        <dbReference type="PROSITE" id="PS50943"/>
    </source>
</evidence>
<evidence type="ECO:0000313" key="5">
    <source>
        <dbReference type="Proteomes" id="UP000027821"/>
    </source>
</evidence>
<dbReference type="eggNOG" id="COG1396">
    <property type="taxonomic scope" value="Bacteria"/>
</dbReference>
<dbReference type="Proteomes" id="UP000027821">
    <property type="component" value="Unassembled WGS sequence"/>
</dbReference>
<comment type="caution">
    <text evidence="4">The sequence shown here is derived from an EMBL/GenBank/DDBJ whole genome shotgun (WGS) entry which is preliminary data.</text>
</comment>
<dbReference type="SMART" id="SM00530">
    <property type="entry name" value="HTH_XRE"/>
    <property type="match status" value="1"/>
</dbReference>
<feature type="transmembrane region" description="Helical" evidence="2">
    <location>
        <begin position="130"/>
        <end position="150"/>
    </location>
</feature>
<dbReference type="EMBL" id="JMIH01000014">
    <property type="protein sequence ID" value="KEO74751.1"/>
    <property type="molecule type" value="Genomic_DNA"/>
</dbReference>
<proteinExistence type="predicted"/>
<evidence type="ECO:0000256" key="2">
    <source>
        <dbReference type="SAM" id="Phobius"/>
    </source>
</evidence>
<dbReference type="CDD" id="cd00093">
    <property type="entry name" value="HTH_XRE"/>
    <property type="match status" value="1"/>
</dbReference>
<dbReference type="STRING" id="1048983.EL17_03480"/>
<evidence type="ECO:0000313" key="4">
    <source>
        <dbReference type="EMBL" id="KEO74751.1"/>
    </source>
</evidence>
<keyword evidence="2" id="KW-0472">Membrane</keyword>
<feature type="transmembrane region" description="Helical" evidence="2">
    <location>
        <begin position="223"/>
        <end position="243"/>
    </location>
</feature>
<dbReference type="PROSITE" id="PS50943">
    <property type="entry name" value="HTH_CROC1"/>
    <property type="match status" value="1"/>
</dbReference>
<dbReference type="SUPFAM" id="SSF47413">
    <property type="entry name" value="lambda repressor-like DNA-binding domains"/>
    <property type="match status" value="1"/>
</dbReference>
<dbReference type="InterPro" id="IPR010982">
    <property type="entry name" value="Lambda_DNA-bd_dom_sf"/>
</dbReference>
<keyword evidence="2" id="KW-1133">Transmembrane helix</keyword>
<reference evidence="4 5" key="1">
    <citation type="submission" date="2014-04" db="EMBL/GenBank/DDBJ databases">
        <title>Characterization and application of a salt tolerant electro-active bacterium.</title>
        <authorList>
            <person name="Yang L."/>
            <person name="Wei S."/>
            <person name="Tay Q.X.M."/>
        </authorList>
    </citation>
    <scope>NUCLEOTIDE SEQUENCE [LARGE SCALE GENOMIC DNA]</scope>
    <source>
        <strain evidence="4 5">LY1</strain>
    </source>
</reference>
<feature type="transmembrane region" description="Helical" evidence="2">
    <location>
        <begin position="162"/>
        <end position="187"/>
    </location>
</feature>
<dbReference type="Gene3D" id="1.10.260.40">
    <property type="entry name" value="lambda repressor-like DNA-binding domains"/>
    <property type="match status" value="1"/>
</dbReference>
<dbReference type="Pfam" id="PF01381">
    <property type="entry name" value="HTH_3"/>
    <property type="match status" value="1"/>
</dbReference>
<gene>
    <name evidence="4" type="ORF">EL17_03480</name>
</gene>
<keyword evidence="5" id="KW-1185">Reference proteome</keyword>
<dbReference type="InterPro" id="IPR050807">
    <property type="entry name" value="TransReg_Diox_bact_type"/>
</dbReference>
<dbReference type="GO" id="GO:0003677">
    <property type="term" value="F:DNA binding"/>
    <property type="evidence" value="ECO:0007669"/>
    <property type="project" value="UniProtKB-KW"/>
</dbReference>
<name>A0A074KXP9_9BACT</name>
<feature type="transmembrane region" description="Helical" evidence="2">
    <location>
        <begin position="95"/>
        <end position="118"/>
    </location>
</feature>
<dbReference type="GO" id="GO:0003700">
    <property type="term" value="F:DNA-binding transcription factor activity"/>
    <property type="evidence" value="ECO:0007669"/>
    <property type="project" value="TreeGrafter"/>
</dbReference>
<dbReference type="PANTHER" id="PTHR46797">
    <property type="entry name" value="HTH-TYPE TRANSCRIPTIONAL REGULATOR"/>
    <property type="match status" value="1"/>
</dbReference>
<feature type="domain" description="HTH cro/C1-type" evidence="3">
    <location>
        <begin position="18"/>
        <end position="72"/>
    </location>
</feature>
<evidence type="ECO:0000256" key="1">
    <source>
        <dbReference type="ARBA" id="ARBA00023125"/>
    </source>
</evidence>
<accession>A0A074KXP9</accession>
<keyword evidence="2" id="KW-0812">Transmembrane</keyword>
<keyword evidence="1" id="KW-0238">DNA-binding</keyword>
<feature type="transmembrane region" description="Helical" evidence="2">
    <location>
        <begin position="199"/>
        <end position="216"/>
    </location>
</feature>
<dbReference type="GO" id="GO:0005829">
    <property type="term" value="C:cytosol"/>
    <property type="evidence" value="ECO:0007669"/>
    <property type="project" value="TreeGrafter"/>
</dbReference>
<protein>
    <recommendedName>
        <fullName evidence="3">HTH cro/C1-type domain-containing protein</fullName>
    </recommendedName>
</protein>
<sequence length="283" mass="31691">MVNKKLFEMKQPELGQKILQWRKAKGLTQEELVEMCQINVRTIQRIEAGEVTPRSFTLKTIMEALGVDASEFKEEHSEGSTVEGSALKPNKLFQFSFYFGIIYLITAFAEAFVDITIWEAPIEPPGKSGFGYLVLKLIIVFTYIPFKYGFYKLGKDAGNHLISVASILLIAGILLAIGKDLYMFFYIGEFHIEWKMAEAIYFGMVYILFGIGLLRFQKVFGTVALVSGCLGILTGVAFISIIFAIPGMVVLTVFEILLLVILYSTSHKLGSTTNKKTPFSLIE</sequence>
<dbReference type="InterPro" id="IPR001387">
    <property type="entry name" value="Cro/C1-type_HTH"/>
</dbReference>
<dbReference type="PANTHER" id="PTHR46797:SF1">
    <property type="entry name" value="METHYLPHOSPHONATE SYNTHASE"/>
    <property type="match status" value="1"/>
</dbReference>
<organism evidence="4 5">
    <name type="scientific">Anditalea andensis</name>
    <dbReference type="NCBI Taxonomy" id="1048983"/>
    <lineage>
        <taxon>Bacteria</taxon>
        <taxon>Pseudomonadati</taxon>
        <taxon>Bacteroidota</taxon>
        <taxon>Cytophagia</taxon>
        <taxon>Cytophagales</taxon>
        <taxon>Cytophagaceae</taxon>
        <taxon>Anditalea</taxon>
    </lineage>
</organism>
<dbReference type="AlphaFoldDB" id="A0A074KXP9"/>